<dbReference type="Gene3D" id="3.30.420.110">
    <property type="entry name" value="MutS, connector domain"/>
    <property type="match status" value="1"/>
</dbReference>
<evidence type="ECO:0000256" key="3">
    <source>
        <dbReference type="ARBA" id="ARBA00022741"/>
    </source>
</evidence>
<dbReference type="SUPFAM" id="SSF55271">
    <property type="entry name" value="DNA repair protein MutS, domain I"/>
    <property type="match status" value="1"/>
</dbReference>
<accession>A0ABN0X2D8</accession>
<dbReference type="InterPro" id="IPR007861">
    <property type="entry name" value="DNA_mismatch_repair_MutS_clamp"/>
</dbReference>
<dbReference type="PANTHER" id="PTHR11361">
    <property type="entry name" value="DNA MISMATCH REPAIR PROTEIN MUTS FAMILY MEMBER"/>
    <property type="match status" value="1"/>
</dbReference>
<keyword evidence="7 9" id="KW-0234">DNA repair</keyword>
<dbReference type="PROSITE" id="PS00486">
    <property type="entry name" value="DNA_MISMATCH_REPAIR_2"/>
    <property type="match status" value="1"/>
</dbReference>
<dbReference type="Gene3D" id="6.10.140.430">
    <property type="match status" value="1"/>
</dbReference>
<dbReference type="SUPFAM" id="SSF48334">
    <property type="entry name" value="DNA repair protein MutS, domain III"/>
    <property type="match status" value="1"/>
</dbReference>
<dbReference type="InterPro" id="IPR007695">
    <property type="entry name" value="DNA_mismatch_repair_MutS-lik_N"/>
</dbReference>
<dbReference type="InterPro" id="IPR007696">
    <property type="entry name" value="DNA_mismatch_repair_MutS_core"/>
</dbReference>
<keyword evidence="4 9" id="KW-0227">DNA damage</keyword>
<dbReference type="SUPFAM" id="SSF52540">
    <property type="entry name" value="P-loop containing nucleoside triphosphate hydrolases"/>
    <property type="match status" value="1"/>
</dbReference>
<evidence type="ECO:0000256" key="2">
    <source>
        <dbReference type="ARBA" id="ARBA00021982"/>
    </source>
</evidence>
<dbReference type="RefSeq" id="WP_343844180.1">
    <property type="nucleotide sequence ID" value="NZ_BAAAEI010000007.1"/>
</dbReference>
<dbReference type="SMART" id="SM00534">
    <property type="entry name" value="MUTSac"/>
    <property type="match status" value="1"/>
</dbReference>
<sequence length="866" mass="96883">MPSDNFAMQAGLFNQQQLAQHTPMMQQYLRIKSEHPQILLFYRMGDFYELFYDDAKRAAQLLDISLTARGKSGGDPIPMAGVPYHAVEGYLAKLVKLGQSVAICEQVGDPATSKGPVERKVTRIVTPGTITDEALLEDRRDNLLAAVWQDKAGFGYATLELSSGRFSLCELKNEEALQAELQRTQPAELLYPEGMAAFNLIEQRRGLRRRPQWEFDLQTAITQLNQQFGTRELSGFGVEKAELGLCAAGCVMQYVKDTQRAALPHIRAIRLETQADTVQMDAATRRNLELTQNLAGGIENTLASVLDKTSTAMGSRLLQRWIHRPLTNIQTLKQRQDCIRALIDADISELKDYLKQVGDMERVLGRLALRSARPRDFARLRQAFAQLPAIRTFLASLDCPPMDNLGREINEFPALLDLLERAIIDNPPVLIRDGGVIAPGFNAELDELRALSKGATDYLERLEEREKQRTDIPTLKVGFNKVHGYYIEVSRGYADLVPPEYVRRQTLKNNERYIIPELKEYEDKVLTSQGRALALEKQLYDALFDELLPQLFELQLSGAALAELDVLSNLADCALRFDYQRPQFSEEPGIQYDRGRHPVVEQVLNDPFIANPLALGNQRRMLIITGPNMGGKSTYMRQTALIVLMAHMGSFVPAENARLGPVDRIFTRIGASDDLASGRSTFMVEMTETANILNNASANSLVLMDEIGRGTSTYDGLSLAWATACYLAEKIHAFTLFATHYFEMTQLADSMQQLANVHLDAVEHDDGISFMHAVQEGAADRSYGLQVAMLAGVPKPVILAAKAKLQELERNESQPSGNIAPAPPAQLDFIQQQDPLRKHLKRLNPDELSPRQALDMLYELKRLAQD</sequence>
<reference evidence="12 13" key="1">
    <citation type="journal article" date="2019" name="Int. J. Syst. Evol. Microbiol.">
        <title>The Global Catalogue of Microorganisms (GCM) 10K type strain sequencing project: providing services to taxonomists for standard genome sequencing and annotation.</title>
        <authorList>
            <consortium name="The Broad Institute Genomics Platform"/>
            <consortium name="The Broad Institute Genome Sequencing Center for Infectious Disease"/>
            <person name="Wu L."/>
            <person name="Ma J."/>
        </authorList>
    </citation>
    <scope>NUCLEOTIDE SEQUENCE [LARGE SCALE GENOMIC DNA]</scope>
    <source>
        <strain evidence="12 13">JCM 13378</strain>
    </source>
</reference>
<dbReference type="Pfam" id="PF01624">
    <property type="entry name" value="MutS_I"/>
    <property type="match status" value="1"/>
</dbReference>
<dbReference type="InterPro" id="IPR036187">
    <property type="entry name" value="DNA_mismatch_repair_MutS_sf"/>
</dbReference>
<comment type="function">
    <text evidence="8 9">This protein is involved in the repair of mismatches in DNA. It is possible that it carries out the mismatch recognition step. This protein has a weak ATPase activity.</text>
</comment>
<dbReference type="InterPro" id="IPR036678">
    <property type="entry name" value="MutS_con_dom_sf"/>
</dbReference>
<dbReference type="Proteomes" id="UP001501757">
    <property type="component" value="Unassembled WGS sequence"/>
</dbReference>
<dbReference type="InterPro" id="IPR007860">
    <property type="entry name" value="DNA_mmatch_repair_MutS_con_dom"/>
</dbReference>
<dbReference type="PANTHER" id="PTHR11361:SF34">
    <property type="entry name" value="DNA MISMATCH REPAIR PROTEIN MSH1, MITOCHONDRIAL"/>
    <property type="match status" value="1"/>
</dbReference>
<evidence type="ECO:0000313" key="12">
    <source>
        <dbReference type="EMBL" id="GAA0353312.1"/>
    </source>
</evidence>
<keyword evidence="6 9" id="KW-0238">DNA-binding</keyword>
<evidence type="ECO:0000256" key="9">
    <source>
        <dbReference type="HAMAP-Rule" id="MF_00096"/>
    </source>
</evidence>
<evidence type="ECO:0000256" key="5">
    <source>
        <dbReference type="ARBA" id="ARBA00022840"/>
    </source>
</evidence>
<keyword evidence="13" id="KW-1185">Reference proteome</keyword>
<keyword evidence="3 9" id="KW-0547">Nucleotide-binding</keyword>
<evidence type="ECO:0000259" key="11">
    <source>
        <dbReference type="PROSITE" id="PS00486"/>
    </source>
</evidence>
<dbReference type="PIRSF" id="PIRSF037677">
    <property type="entry name" value="DNA_mis_repair_Msh6"/>
    <property type="match status" value="1"/>
</dbReference>
<dbReference type="Pfam" id="PF00488">
    <property type="entry name" value="MutS_V"/>
    <property type="match status" value="1"/>
</dbReference>
<dbReference type="Pfam" id="PF05190">
    <property type="entry name" value="MutS_IV"/>
    <property type="match status" value="1"/>
</dbReference>
<dbReference type="InterPro" id="IPR027417">
    <property type="entry name" value="P-loop_NTPase"/>
</dbReference>
<keyword evidence="5 9" id="KW-0067">ATP-binding</keyword>
<dbReference type="InterPro" id="IPR045076">
    <property type="entry name" value="MutS"/>
</dbReference>
<dbReference type="InterPro" id="IPR005748">
    <property type="entry name" value="DNA_mismatch_repair_MutS"/>
</dbReference>
<dbReference type="Pfam" id="PF05192">
    <property type="entry name" value="MutS_III"/>
    <property type="match status" value="1"/>
</dbReference>
<dbReference type="InterPro" id="IPR000432">
    <property type="entry name" value="DNA_mismatch_repair_MutS_C"/>
</dbReference>
<dbReference type="Gene3D" id="3.40.1170.10">
    <property type="entry name" value="DNA repair protein MutS, domain I"/>
    <property type="match status" value="1"/>
</dbReference>
<proteinExistence type="inferred from homology"/>
<evidence type="ECO:0000256" key="1">
    <source>
        <dbReference type="ARBA" id="ARBA00006271"/>
    </source>
</evidence>
<organism evidence="12 13">
    <name type="scientific">Bowmanella denitrificans</name>
    <dbReference type="NCBI Taxonomy" id="366582"/>
    <lineage>
        <taxon>Bacteria</taxon>
        <taxon>Pseudomonadati</taxon>
        <taxon>Pseudomonadota</taxon>
        <taxon>Gammaproteobacteria</taxon>
        <taxon>Alteromonadales</taxon>
        <taxon>Alteromonadaceae</taxon>
        <taxon>Bowmanella</taxon>
    </lineage>
</organism>
<evidence type="ECO:0000256" key="7">
    <source>
        <dbReference type="ARBA" id="ARBA00023204"/>
    </source>
</evidence>
<comment type="caution">
    <text evidence="12">The sequence shown here is derived from an EMBL/GenBank/DDBJ whole genome shotgun (WGS) entry which is preliminary data.</text>
</comment>
<dbReference type="SUPFAM" id="SSF53150">
    <property type="entry name" value="DNA repair protein MutS, domain II"/>
    <property type="match status" value="1"/>
</dbReference>
<dbReference type="NCBIfam" id="NF003810">
    <property type="entry name" value="PRK05399.1"/>
    <property type="match status" value="1"/>
</dbReference>
<evidence type="ECO:0000256" key="10">
    <source>
        <dbReference type="RuleBase" id="RU003756"/>
    </source>
</evidence>
<dbReference type="InterPro" id="IPR016151">
    <property type="entry name" value="DNA_mismatch_repair_MutS_N"/>
</dbReference>
<feature type="binding site" evidence="9">
    <location>
        <begin position="626"/>
        <end position="633"/>
    </location>
    <ligand>
        <name>ATP</name>
        <dbReference type="ChEBI" id="CHEBI:30616"/>
    </ligand>
</feature>
<evidence type="ECO:0000256" key="8">
    <source>
        <dbReference type="ARBA" id="ARBA00024647"/>
    </source>
</evidence>
<protein>
    <recommendedName>
        <fullName evidence="2 9">DNA mismatch repair protein MutS</fullName>
    </recommendedName>
</protein>
<evidence type="ECO:0000313" key="13">
    <source>
        <dbReference type="Proteomes" id="UP001501757"/>
    </source>
</evidence>
<dbReference type="EMBL" id="BAAAEI010000007">
    <property type="protein sequence ID" value="GAA0353312.1"/>
    <property type="molecule type" value="Genomic_DNA"/>
</dbReference>
<dbReference type="InterPro" id="IPR017261">
    <property type="entry name" value="DNA_mismatch_repair_MutS/MSH"/>
</dbReference>
<dbReference type="SMART" id="SM00533">
    <property type="entry name" value="MUTSd"/>
    <property type="match status" value="1"/>
</dbReference>
<dbReference type="Gene3D" id="1.10.1420.10">
    <property type="match status" value="2"/>
</dbReference>
<comment type="similarity">
    <text evidence="1 9 10">Belongs to the DNA mismatch repair MutS family.</text>
</comment>
<dbReference type="CDD" id="cd03284">
    <property type="entry name" value="ABC_MutS1"/>
    <property type="match status" value="1"/>
</dbReference>
<feature type="domain" description="DNA mismatch repair proteins mutS family" evidence="11">
    <location>
        <begin position="700"/>
        <end position="716"/>
    </location>
</feature>
<dbReference type="Gene3D" id="3.40.50.300">
    <property type="entry name" value="P-loop containing nucleotide triphosphate hydrolases"/>
    <property type="match status" value="1"/>
</dbReference>
<evidence type="ECO:0000256" key="4">
    <source>
        <dbReference type="ARBA" id="ARBA00022763"/>
    </source>
</evidence>
<dbReference type="HAMAP" id="MF_00096">
    <property type="entry name" value="MutS"/>
    <property type="match status" value="1"/>
</dbReference>
<name>A0ABN0X2D8_9ALTE</name>
<dbReference type="Pfam" id="PF05188">
    <property type="entry name" value="MutS_II"/>
    <property type="match status" value="1"/>
</dbReference>
<dbReference type="NCBIfam" id="TIGR01070">
    <property type="entry name" value="mutS1"/>
    <property type="match status" value="1"/>
</dbReference>
<evidence type="ECO:0000256" key="6">
    <source>
        <dbReference type="ARBA" id="ARBA00023125"/>
    </source>
</evidence>
<gene>
    <name evidence="9 12" type="primary">mutS</name>
    <name evidence="12" type="ORF">GCM10009092_17100</name>
</gene>